<keyword evidence="3" id="KW-1185">Reference proteome</keyword>
<feature type="domain" description="Glycosyltransferase 2-like" evidence="1">
    <location>
        <begin position="10"/>
        <end position="132"/>
    </location>
</feature>
<dbReference type="InterPro" id="IPR029044">
    <property type="entry name" value="Nucleotide-diphossugar_trans"/>
</dbReference>
<accession>A0A2W2BEU1</accession>
<protein>
    <submittedName>
        <fullName evidence="2">Glycosyltransferase</fullName>
    </submittedName>
</protein>
<gene>
    <name evidence="2" type="ORF">DK847_03020</name>
</gene>
<dbReference type="AlphaFoldDB" id="A0A2W2BEU1"/>
<evidence type="ECO:0000313" key="2">
    <source>
        <dbReference type="EMBL" id="PZF78784.1"/>
    </source>
</evidence>
<dbReference type="EMBL" id="QKVK01000001">
    <property type="protein sequence ID" value="PZF78784.1"/>
    <property type="molecule type" value="Genomic_DNA"/>
</dbReference>
<dbReference type="RefSeq" id="WP_111196112.1">
    <property type="nucleotide sequence ID" value="NZ_QKVK01000001.1"/>
</dbReference>
<dbReference type="PANTHER" id="PTHR43685">
    <property type="entry name" value="GLYCOSYLTRANSFERASE"/>
    <property type="match status" value="1"/>
</dbReference>
<sequence>MRAGPDMTISVLTVCRNAEATIGRTIESFLAQDHPNKEMVLVDGASTDATVAIARGFAAPQIRILSEPDRGMYDALNKGLGLYTGDAVGVLNADDAYRGGSVLSRIAEALQDHDATHGDLDFHDGQGRVVRRWRGTPRPHRGFAAGWMPAHPTFYVRRQLAEAVGPFDTALATAADYEWMLRAIEVHRARLNHIPLVMVDMAMGGRSTASLSAHVRHNLEALAARRRWLRAGLVDWALVAKPASKLRQFAGVGRRPR</sequence>
<dbReference type="InterPro" id="IPR050834">
    <property type="entry name" value="Glycosyltransf_2"/>
</dbReference>
<dbReference type="PANTHER" id="PTHR43685:SF2">
    <property type="entry name" value="GLYCOSYLTRANSFERASE 2-LIKE DOMAIN-CONTAINING PROTEIN"/>
    <property type="match status" value="1"/>
</dbReference>
<dbReference type="Gene3D" id="3.90.550.10">
    <property type="entry name" value="Spore Coat Polysaccharide Biosynthesis Protein SpsA, Chain A"/>
    <property type="match status" value="1"/>
</dbReference>
<evidence type="ECO:0000313" key="3">
    <source>
        <dbReference type="Proteomes" id="UP000248795"/>
    </source>
</evidence>
<dbReference type="Pfam" id="PF00535">
    <property type="entry name" value="Glycos_transf_2"/>
    <property type="match status" value="1"/>
</dbReference>
<dbReference type="SUPFAM" id="SSF53448">
    <property type="entry name" value="Nucleotide-diphospho-sugar transferases"/>
    <property type="match status" value="1"/>
</dbReference>
<dbReference type="GO" id="GO:0016740">
    <property type="term" value="F:transferase activity"/>
    <property type="evidence" value="ECO:0007669"/>
    <property type="project" value="UniProtKB-KW"/>
</dbReference>
<dbReference type="InterPro" id="IPR001173">
    <property type="entry name" value="Glyco_trans_2-like"/>
</dbReference>
<evidence type="ECO:0000259" key="1">
    <source>
        <dbReference type="Pfam" id="PF00535"/>
    </source>
</evidence>
<organism evidence="2 3">
    <name type="scientific">Aestuariivirga litoralis</name>
    <dbReference type="NCBI Taxonomy" id="2650924"/>
    <lineage>
        <taxon>Bacteria</taxon>
        <taxon>Pseudomonadati</taxon>
        <taxon>Pseudomonadota</taxon>
        <taxon>Alphaproteobacteria</taxon>
        <taxon>Hyphomicrobiales</taxon>
        <taxon>Aestuariivirgaceae</taxon>
        <taxon>Aestuariivirga</taxon>
    </lineage>
</organism>
<proteinExistence type="predicted"/>
<comment type="caution">
    <text evidence="2">The sequence shown here is derived from an EMBL/GenBank/DDBJ whole genome shotgun (WGS) entry which is preliminary data.</text>
</comment>
<keyword evidence="2" id="KW-0808">Transferase</keyword>
<dbReference type="Proteomes" id="UP000248795">
    <property type="component" value="Unassembled WGS sequence"/>
</dbReference>
<reference evidence="3" key="1">
    <citation type="submission" date="2018-06" db="EMBL/GenBank/DDBJ databases">
        <title>Aestuariibacter litoralis strain KCTC 52945T.</title>
        <authorList>
            <person name="Li X."/>
            <person name="Salam N."/>
            <person name="Li J.-L."/>
            <person name="Chen Y.-M."/>
            <person name="Yang Z.-W."/>
            <person name="Zhang L.-Y."/>
            <person name="Han M.-X."/>
            <person name="Xiao M."/>
            <person name="Li W.-J."/>
        </authorList>
    </citation>
    <scope>NUCLEOTIDE SEQUENCE [LARGE SCALE GENOMIC DNA]</scope>
    <source>
        <strain evidence="3">KCTC 52945</strain>
    </source>
</reference>
<name>A0A2W2BEU1_9HYPH</name>
<dbReference type="CDD" id="cd06433">
    <property type="entry name" value="GT_2_WfgS_like"/>
    <property type="match status" value="1"/>
</dbReference>